<feature type="region of interest" description="DNA-binding and helicase activity, interacts with RecC" evidence="15">
    <location>
        <begin position="1"/>
        <end position="885"/>
    </location>
</feature>
<keyword evidence="8 15" id="KW-0067">ATP-binding</keyword>
<evidence type="ECO:0000256" key="6">
    <source>
        <dbReference type="ARBA" id="ARBA00022806"/>
    </source>
</evidence>
<dbReference type="EC" id="3.1.11.5" evidence="15"/>
<keyword evidence="2 15" id="KW-0479">Metal-binding</keyword>
<keyword evidence="7 15" id="KW-0269">Exonuclease</keyword>
<dbReference type="CDD" id="cd22352">
    <property type="entry name" value="RecB_C-like"/>
    <property type="match status" value="1"/>
</dbReference>
<dbReference type="InterPro" id="IPR027417">
    <property type="entry name" value="P-loop_NTPase"/>
</dbReference>
<comment type="catalytic activity">
    <reaction evidence="15">
        <text>Exonucleolytic cleavage (in the presence of ATP) in either 5'- to 3'- or 3'- to 5'-direction to yield 5'-phosphooligonucleotides.</text>
        <dbReference type="EC" id="3.1.11.5"/>
    </reaction>
</comment>
<dbReference type="GO" id="GO:0009338">
    <property type="term" value="C:exodeoxyribonuclease V complex"/>
    <property type="evidence" value="ECO:0007669"/>
    <property type="project" value="TreeGrafter"/>
</dbReference>
<feature type="region of interest" description="Nuclease activity, interacts with RecD and RecA" evidence="15">
    <location>
        <begin position="934"/>
        <end position="1218"/>
    </location>
</feature>
<evidence type="ECO:0000256" key="15">
    <source>
        <dbReference type="HAMAP-Rule" id="MF_01485"/>
    </source>
</evidence>
<dbReference type="RefSeq" id="WP_101755585.1">
    <property type="nucleotide sequence ID" value="NZ_CP136962.1"/>
</dbReference>
<accession>A0A9X7I6X0</accession>
<dbReference type="GO" id="GO:0000724">
    <property type="term" value="P:double-strand break repair via homologous recombination"/>
    <property type="evidence" value="ECO:0007669"/>
    <property type="project" value="UniProtKB-UniRule"/>
</dbReference>
<comment type="subunit">
    <text evidence="15">Heterotrimer of RecB, RecC and RecD. All subunits contribute to DNA-binding. Interacts with RecA.</text>
</comment>
<dbReference type="PROSITE" id="PS51217">
    <property type="entry name" value="UVRD_HELICASE_CTER"/>
    <property type="match status" value="1"/>
</dbReference>
<dbReference type="Gene3D" id="3.40.50.300">
    <property type="entry name" value="P-loop containing nucleotide triphosphate hydrolases"/>
    <property type="match status" value="2"/>
</dbReference>
<evidence type="ECO:0000256" key="13">
    <source>
        <dbReference type="ARBA" id="ARBA00034617"/>
    </source>
</evidence>
<dbReference type="GO" id="GO:0003677">
    <property type="term" value="F:DNA binding"/>
    <property type="evidence" value="ECO:0007669"/>
    <property type="project" value="UniProtKB-UniRule"/>
</dbReference>
<dbReference type="PANTHER" id="PTHR11070:SF23">
    <property type="entry name" value="RECBCD ENZYME SUBUNIT RECB"/>
    <property type="match status" value="1"/>
</dbReference>
<evidence type="ECO:0000256" key="3">
    <source>
        <dbReference type="ARBA" id="ARBA00022741"/>
    </source>
</evidence>
<organism evidence="16 17">
    <name type="scientific">Neisseria perflava</name>
    <dbReference type="NCBI Taxonomy" id="33053"/>
    <lineage>
        <taxon>Bacteria</taxon>
        <taxon>Pseudomonadati</taxon>
        <taxon>Pseudomonadota</taxon>
        <taxon>Betaproteobacteria</taxon>
        <taxon>Neisseriales</taxon>
        <taxon>Neisseriaceae</taxon>
        <taxon>Neisseria</taxon>
    </lineage>
</organism>
<keyword evidence="12 15" id="KW-0413">Isomerase</keyword>
<dbReference type="Pfam" id="PF13361">
    <property type="entry name" value="UvrD_C"/>
    <property type="match status" value="1"/>
</dbReference>
<keyword evidence="17" id="KW-1185">Reference proteome</keyword>
<comment type="catalytic activity">
    <reaction evidence="14 15">
        <text>ATP + H2O = ADP + phosphate + H(+)</text>
        <dbReference type="Rhea" id="RHEA:13065"/>
        <dbReference type="ChEBI" id="CHEBI:15377"/>
        <dbReference type="ChEBI" id="CHEBI:15378"/>
        <dbReference type="ChEBI" id="CHEBI:30616"/>
        <dbReference type="ChEBI" id="CHEBI:43474"/>
        <dbReference type="ChEBI" id="CHEBI:456216"/>
        <dbReference type="EC" id="5.6.2.4"/>
    </reaction>
</comment>
<dbReference type="Gene3D" id="1.10.3170.10">
    <property type="entry name" value="Recbcd, chain B, domain 2"/>
    <property type="match status" value="1"/>
</dbReference>
<dbReference type="GO" id="GO:0005524">
    <property type="term" value="F:ATP binding"/>
    <property type="evidence" value="ECO:0007669"/>
    <property type="project" value="UniProtKB-UniRule"/>
</dbReference>
<dbReference type="PROSITE" id="PS51198">
    <property type="entry name" value="UVRD_HELICASE_ATP_BIND"/>
    <property type="match status" value="1"/>
</dbReference>
<keyword evidence="10 15" id="KW-0238">DNA-binding</keyword>
<protein>
    <recommendedName>
        <fullName evidence="15">RecBCD enzyme subunit RecB</fullName>
        <ecNumber evidence="15">3.1.11.5</ecNumber>
        <ecNumber evidence="15">5.6.2.4</ecNumber>
    </recommendedName>
    <alternativeName>
        <fullName evidence="15">DNA 3'-5' helicase subunit RecB</fullName>
    </alternativeName>
    <alternativeName>
        <fullName evidence="15">Exonuclease V subunit RecB</fullName>
        <shortName evidence="15">ExoV subunit RecB</shortName>
    </alternativeName>
    <alternativeName>
        <fullName evidence="15">Helicase/nuclease RecBCD subunit RecB</fullName>
    </alternativeName>
</protein>
<comment type="function">
    <text evidence="15">A helicase/nuclease that prepares dsDNA breaks (DSB) for recombinational DNA repair. Binds to DSBs and unwinds DNA via a highly rapid and processive ATP-dependent bidirectional helicase activity. Unwinds dsDNA until it encounters a Chi (crossover hotspot instigator) sequence from the 3' direction. Cuts ssDNA a few nucleotides 3' to the Chi site. The properties and activities of the enzyme are changed at Chi. The Chi-altered holoenzyme produces a long 3'-ssDNA overhang and facilitates RecA-binding to the ssDNA for homologous DNA recombination and repair. Holoenzyme degrades any linearized DNA that is unable to undergo homologous recombination. In the holoenzyme this subunit contributes ATPase, 3'-5' helicase, exonuclease activity and loads RecA onto ssDNA.</text>
</comment>
<dbReference type="GO" id="GO:0043138">
    <property type="term" value="F:3'-5' DNA helicase activity"/>
    <property type="evidence" value="ECO:0007669"/>
    <property type="project" value="UniProtKB-UniRule"/>
</dbReference>
<dbReference type="InterPro" id="IPR011335">
    <property type="entry name" value="Restrct_endonuc-II-like"/>
</dbReference>
<evidence type="ECO:0000256" key="14">
    <source>
        <dbReference type="ARBA" id="ARBA00048988"/>
    </source>
</evidence>
<dbReference type="InterPro" id="IPR014016">
    <property type="entry name" value="UvrD-like_ATP-bd"/>
</dbReference>
<feature type="binding site" evidence="15">
    <location>
        <position position="1129"/>
    </location>
    <ligand>
        <name>Mg(2+)</name>
        <dbReference type="ChEBI" id="CHEBI:18420"/>
    </ligand>
</feature>
<feature type="binding site" evidence="15">
    <location>
        <position position="1000"/>
    </location>
    <ligand>
        <name>Mg(2+)</name>
        <dbReference type="ChEBI" id="CHEBI:18420"/>
    </ligand>
</feature>
<comment type="miscellaneous">
    <text evidence="15">In the RecBCD complex, RecB has a slow 3'-5' helicase, an exonuclease activity and loads RecA onto ssDNA, RecD has a fast 5'-3' helicase activity, while RecC stimulates the ATPase and processivity of the RecB helicase and contributes to recognition of the Chi site.</text>
</comment>
<dbReference type="Gene3D" id="3.90.320.10">
    <property type="match status" value="1"/>
</dbReference>
<dbReference type="InterPro" id="IPR011604">
    <property type="entry name" value="PDDEXK-like_dom_sf"/>
</dbReference>
<evidence type="ECO:0000256" key="7">
    <source>
        <dbReference type="ARBA" id="ARBA00022839"/>
    </source>
</evidence>
<dbReference type="EMBL" id="CP136962">
    <property type="protein sequence ID" value="WOS99033.1"/>
    <property type="molecule type" value="Genomic_DNA"/>
</dbReference>
<evidence type="ECO:0000256" key="10">
    <source>
        <dbReference type="ARBA" id="ARBA00023125"/>
    </source>
</evidence>
<dbReference type="GO" id="GO:0008854">
    <property type="term" value="F:exodeoxyribonuclease V activity"/>
    <property type="evidence" value="ECO:0007669"/>
    <property type="project" value="UniProtKB-EC"/>
</dbReference>
<dbReference type="SUPFAM" id="SSF52540">
    <property type="entry name" value="P-loop containing nucleoside triphosphate hydrolases"/>
    <property type="match status" value="1"/>
</dbReference>
<keyword evidence="3 15" id="KW-0547">Nucleotide-binding</keyword>
<dbReference type="EC" id="5.6.2.4" evidence="15"/>
<evidence type="ECO:0000256" key="8">
    <source>
        <dbReference type="ARBA" id="ARBA00022840"/>
    </source>
</evidence>
<dbReference type="PANTHER" id="PTHR11070">
    <property type="entry name" value="UVRD / RECB / PCRA DNA HELICASE FAMILY MEMBER"/>
    <property type="match status" value="1"/>
</dbReference>
<dbReference type="Pfam" id="PF00580">
    <property type="entry name" value="UvrD-helicase"/>
    <property type="match status" value="1"/>
</dbReference>
<evidence type="ECO:0000256" key="5">
    <source>
        <dbReference type="ARBA" id="ARBA00022801"/>
    </source>
</evidence>
<dbReference type="GO" id="GO:0005829">
    <property type="term" value="C:cytosol"/>
    <property type="evidence" value="ECO:0007669"/>
    <property type="project" value="TreeGrafter"/>
</dbReference>
<proteinExistence type="inferred from homology"/>
<evidence type="ECO:0000256" key="9">
    <source>
        <dbReference type="ARBA" id="ARBA00022842"/>
    </source>
</evidence>
<keyword evidence="5 15" id="KW-0378">Hydrolase</keyword>
<dbReference type="HAMAP" id="MF_01485">
    <property type="entry name" value="RecB"/>
    <property type="match status" value="1"/>
</dbReference>
<dbReference type="InterPro" id="IPR004586">
    <property type="entry name" value="RecB"/>
</dbReference>
<keyword evidence="9 15" id="KW-0460">Magnesium</keyword>
<evidence type="ECO:0000256" key="4">
    <source>
        <dbReference type="ARBA" id="ARBA00022763"/>
    </source>
</evidence>
<sequence>MSSALPFDALTLSIDGTNLIEASAGTGKTYGIAALFTRLIVLEKKDIEKILVVTFTKAATAELKTRLRARLDEVLQVLNEIQTLGGEPEHISDGLNKYYEKEKKSPDNFLNRLIPLALGEQDGQESCHRLILRLKAALSQFDNASIYTIHGFCQRVLRDYAFLCSAPLDVELSDDSRERLLIPAQDFWRQKVATDTTLAQLVFDRKCTPEEMLAEIKSYTGRPYLKFRRPEGNLKEAQAKLQETWQKICGQLKDLEKAFWTIFPKLNGQTYKRKTFENVFTDLKTNAESNRLPRLSKQTLEKLSLFSIDTLNSKLKKEYKADADAPEIIQLQALANLGRDLQAMKSAEEAVFICLQLDLLSYINQSIAEQKKSRRERVFDDLLLDVHQALTTNEHGNALAKAAAANWEIALIDEFQDTDPLQYEIFRQIFIEQGCPLFLVGDPKQAIYSFRGADIYAYLQAAQDADRHYTLAVNYRSHAKLINGISALFKQKKHPFVLENIDYSEVSASRAESRLSPHRPAIQVRWLNTDDQTGKEILRSRAAEYCADEIAFALNEAAEGRLNFKGRALESGDIAVLVRTNNEAAMIAGKLKQRRIQSVLLSRQSVFDSAEADSLSALIGFWLNPRQTDWLRFVLTGVLFGYTAKEIYELNHNEHQLLKWLESSAEAMEKWRKGGIFAAVQQFAVLHDIETRLLKGGNERSLTNYYQILELLAEEDSQSRNPAALHKWLNEQISRARSGHFPSDAQTIRLESDEKLVKIVTMHASKGLQYPLVYCPFAWDTKDNSKENWKILHTENHETELLAKSQTSEAELSHLADEKTAEDLRLLYVALTRAEEQLNIYAAANKNCTPNNPFAYLLEGLPDAGRESVSQSYQSTTDVVEMLKTNWQRFIKNAPENTEFAFTEEAPPETVYQYSRQQDQALSAHSIKRRDFDFIRHTSFTGLSRHTKSTDEQHEPLQPAIDPAESADRAMPSENLPSPLSDGLDIHHFPRGTNAGVCLHEMLEKLDFAASAESQSEMIAEVLQRHSFEDKWLPTVSAMLDTCRLTPLIGESLSQIPTTRRLPEMGFTLYMDDFKLDDLRRWFASSEANLPPECVQAAQLLDFHDLQGYLNGFIDMVCQDSDGNVVLIDYKSNHLGNDASAYTQQAMNEAVAHHHYYLQALIYAVAIARYYALRGKPLPKIAIRYLFLRGMDGSDQGIWKWDIDTALLSTFVERKTNS</sequence>
<keyword evidence="6 15" id="KW-0347">Helicase</keyword>
<comment type="catalytic activity">
    <reaction evidence="13 15">
        <text>Couples ATP hydrolysis with the unwinding of duplex DNA by translocating in the 3'-5' direction.</text>
        <dbReference type="EC" id="5.6.2.4"/>
    </reaction>
</comment>
<dbReference type="InterPro" id="IPR000212">
    <property type="entry name" value="DNA_helicase_UvrD/REP"/>
</dbReference>
<reference evidence="17" key="1">
    <citation type="submission" date="2017-12" db="EMBL/GenBank/DDBJ databases">
        <title>Phylogenetic diversity of female urinary microbiome.</title>
        <authorList>
            <person name="Thomas-White K."/>
            <person name="Wolfe A.J."/>
        </authorList>
    </citation>
    <scope>NUCLEOTIDE SEQUENCE [LARGE SCALE GENOMIC DNA]</scope>
    <source>
        <strain evidence="17">UMB0023</strain>
    </source>
</reference>
<comment type="domain">
    <text evidence="15">The N-terminal DNA-binding domain is a ssDNA-dependent ATPase and has ATP-dependent 3'-5' helicase function. This domain interacts with RecC.</text>
</comment>
<evidence type="ECO:0000256" key="2">
    <source>
        <dbReference type="ARBA" id="ARBA00022723"/>
    </source>
</evidence>
<evidence type="ECO:0000313" key="17">
    <source>
        <dbReference type="Proteomes" id="UP000234781"/>
    </source>
</evidence>
<reference evidence="16 17" key="2">
    <citation type="submission" date="2023-10" db="EMBL/GenBank/DDBJ databases">
        <authorList>
            <person name="Choi B."/>
        </authorList>
    </citation>
    <scope>NUCLEOTIDE SEQUENCE [LARGE SCALE GENOMIC DNA]</scope>
    <source>
        <strain evidence="16 17">UMB0023</strain>
    </source>
</reference>
<dbReference type="AlphaFoldDB" id="A0A9X7I6X0"/>
<keyword evidence="4 15" id="KW-0227">DNA damage</keyword>
<comment type="similarity">
    <text evidence="15">Belongs to the helicase family. UvrD subfamily.</text>
</comment>
<keyword evidence="11 15" id="KW-0234">DNA repair</keyword>
<dbReference type="NCBIfam" id="TIGR00609">
    <property type="entry name" value="recB"/>
    <property type="match status" value="1"/>
</dbReference>
<dbReference type="InterPro" id="IPR014017">
    <property type="entry name" value="DNA_helicase_UvrD-like_C"/>
</dbReference>
<evidence type="ECO:0000313" key="16">
    <source>
        <dbReference type="EMBL" id="WOS99033.1"/>
    </source>
</evidence>
<comment type="cofactor">
    <cofactor evidence="15">
        <name>Mg(2+)</name>
        <dbReference type="ChEBI" id="CHEBI:18420"/>
    </cofactor>
    <text evidence="15">Binds 1 Mg(2+) ion per subunit.</text>
</comment>
<keyword evidence="1 15" id="KW-0540">Nuclease</keyword>
<feature type="active site" description="For nuclease activity" evidence="15">
    <location>
        <position position="1129"/>
    </location>
</feature>
<dbReference type="SUPFAM" id="SSF52980">
    <property type="entry name" value="Restriction endonuclease-like"/>
    <property type="match status" value="1"/>
</dbReference>
<evidence type="ECO:0000256" key="11">
    <source>
        <dbReference type="ARBA" id="ARBA00023204"/>
    </source>
</evidence>
<dbReference type="Gene3D" id="1.10.486.10">
    <property type="entry name" value="PCRA, domain 4"/>
    <property type="match status" value="1"/>
</dbReference>
<name>A0A9X7I6X0_NEIPE</name>
<comment type="domain">
    <text evidence="15">The C-terminal domain has nuclease activity and interacts with RecD. It interacts with RecA, facilitating its loading onto ssDNA.</text>
</comment>
<gene>
    <name evidence="15 16" type="primary">recB</name>
    <name evidence="16" type="ORF">CYJ98_005065</name>
</gene>
<dbReference type="Proteomes" id="UP000234781">
    <property type="component" value="Chromosome"/>
</dbReference>
<evidence type="ECO:0000256" key="1">
    <source>
        <dbReference type="ARBA" id="ARBA00022722"/>
    </source>
</evidence>
<dbReference type="GO" id="GO:0000287">
    <property type="term" value="F:magnesium ion binding"/>
    <property type="evidence" value="ECO:0007669"/>
    <property type="project" value="UniProtKB-UniRule"/>
</dbReference>
<feature type="binding site" evidence="15">
    <location>
        <position position="1115"/>
    </location>
    <ligand>
        <name>Mg(2+)</name>
        <dbReference type="ChEBI" id="CHEBI:18420"/>
    </ligand>
</feature>
<evidence type="ECO:0000256" key="12">
    <source>
        <dbReference type="ARBA" id="ARBA00023235"/>
    </source>
</evidence>